<dbReference type="AlphaFoldDB" id="A0A6L6QS88"/>
<organism evidence="1 2">
    <name type="scientific">Massilia eburnea</name>
    <dbReference type="NCBI Taxonomy" id="1776165"/>
    <lineage>
        <taxon>Bacteria</taxon>
        <taxon>Pseudomonadati</taxon>
        <taxon>Pseudomonadota</taxon>
        <taxon>Betaproteobacteria</taxon>
        <taxon>Burkholderiales</taxon>
        <taxon>Oxalobacteraceae</taxon>
        <taxon>Telluria group</taxon>
        <taxon>Massilia</taxon>
    </lineage>
</organism>
<gene>
    <name evidence="1" type="ORF">GM658_27275</name>
</gene>
<evidence type="ECO:0000313" key="2">
    <source>
        <dbReference type="Proteomes" id="UP000472320"/>
    </source>
</evidence>
<dbReference type="Proteomes" id="UP000472320">
    <property type="component" value="Unassembled WGS sequence"/>
</dbReference>
<dbReference type="EMBL" id="WNKX01000040">
    <property type="protein sequence ID" value="MTW14323.1"/>
    <property type="molecule type" value="Genomic_DNA"/>
</dbReference>
<protein>
    <submittedName>
        <fullName evidence="1">Uncharacterized protein</fullName>
    </submittedName>
</protein>
<dbReference type="RefSeq" id="WP_155457266.1">
    <property type="nucleotide sequence ID" value="NZ_WNKX01000040.1"/>
</dbReference>
<proteinExistence type="predicted"/>
<comment type="caution">
    <text evidence="1">The sequence shown here is derived from an EMBL/GenBank/DDBJ whole genome shotgun (WGS) entry which is preliminary data.</text>
</comment>
<name>A0A6L6QS88_9BURK</name>
<sequence length="81" mass="8607">MSDKNAKDALAVSLYKTAAALRRAERKQQSHPSADTTATSGSGLVVLRLERGAKPLSALGGVQKVLGPSRIHIAEYKLHRG</sequence>
<evidence type="ECO:0000313" key="1">
    <source>
        <dbReference type="EMBL" id="MTW14323.1"/>
    </source>
</evidence>
<reference evidence="1 2" key="1">
    <citation type="submission" date="2019-11" db="EMBL/GenBank/DDBJ databases">
        <title>Type strains purchased from KCTC, JCM and DSMZ.</title>
        <authorList>
            <person name="Lu H."/>
        </authorList>
    </citation>
    <scope>NUCLEOTIDE SEQUENCE [LARGE SCALE GENOMIC DNA]</scope>
    <source>
        <strain evidence="1 2">JCM 31587</strain>
    </source>
</reference>
<keyword evidence="2" id="KW-1185">Reference proteome</keyword>
<accession>A0A6L6QS88</accession>